<accession>A0A2I7N353</accession>
<comment type="function">
    <text evidence="8">F(1)F(0) ATP synthase produces ATP from ADP in the presence of a proton or sodium gradient. F-type ATPases consist of two structural domains, F(1) containing the extramembraneous catalytic core and F(0) containing the membrane proton channel, linked together by a central stalk and a peripheral stalk. During catalysis, ATP synthesis in the catalytic domain of F(1) is coupled via a rotary mechanism of the central stalk subunits to proton translocation.</text>
</comment>
<keyword evidence="7 8" id="KW-0066">ATP synthesis</keyword>
<evidence type="ECO:0000256" key="1">
    <source>
        <dbReference type="ARBA" id="ARBA00004370"/>
    </source>
</evidence>
<dbReference type="KEGG" id="nba:CUN60_00725"/>
<dbReference type="Pfam" id="PF00213">
    <property type="entry name" value="OSCP"/>
    <property type="match status" value="1"/>
</dbReference>
<evidence type="ECO:0000256" key="4">
    <source>
        <dbReference type="ARBA" id="ARBA00023065"/>
    </source>
</evidence>
<evidence type="ECO:0000256" key="5">
    <source>
        <dbReference type="ARBA" id="ARBA00023136"/>
    </source>
</evidence>
<comment type="function">
    <text evidence="8">This protein is part of the stalk that links CF(0) to CF(1). It either transmits conformational changes from CF(0) to CF(1) or is implicated in proton conduction.</text>
</comment>
<evidence type="ECO:0000256" key="8">
    <source>
        <dbReference type="HAMAP-Rule" id="MF_01416"/>
    </source>
</evidence>
<protein>
    <recommendedName>
        <fullName evidence="8">ATP synthase subunit delta</fullName>
    </recommendedName>
    <alternativeName>
        <fullName evidence="8">ATP synthase F(1) sector subunit delta</fullName>
    </alternativeName>
    <alternativeName>
        <fullName evidence="8">F-type ATPase subunit delta</fullName>
        <shortName evidence="8">F-ATPase subunit delta</shortName>
    </alternativeName>
</protein>
<keyword evidence="2 8" id="KW-0813">Transport</keyword>
<dbReference type="Proteomes" id="UP000236655">
    <property type="component" value="Chromosome"/>
</dbReference>
<proteinExistence type="inferred from homology"/>
<keyword evidence="10" id="KW-1185">Reference proteome</keyword>
<keyword evidence="3 8" id="KW-0375">Hydrogen ion transport</keyword>
<sequence length="177" mass="19793">MLHANVARPYAQALFNLAKQEKSENKWLKVLADLKEIVEAEGFSLLINNPKIDGKEQLKLIETILKNDATPEVVSLLNLLSENNRLIILSDIYNIFRELVLEDQKCADAIIESAYDISQTQKDEFEKLLSDKFGKKITAQVKVNADLIAGIKITVDDKVIDGSVKGRLTNLAAQLTK</sequence>
<dbReference type="GO" id="GO:0046933">
    <property type="term" value="F:proton-transporting ATP synthase activity, rotational mechanism"/>
    <property type="evidence" value="ECO:0007669"/>
    <property type="project" value="UniProtKB-UniRule"/>
</dbReference>
<keyword evidence="5 8" id="KW-0472">Membrane</keyword>
<dbReference type="PRINTS" id="PR00125">
    <property type="entry name" value="ATPASEDELTA"/>
</dbReference>
<evidence type="ECO:0000313" key="10">
    <source>
        <dbReference type="Proteomes" id="UP000236655"/>
    </source>
</evidence>
<keyword evidence="4 8" id="KW-0406">Ion transport</keyword>
<evidence type="ECO:0000256" key="6">
    <source>
        <dbReference type="ARBA" id="ARBA00023196"/>
    </source>
</evidence>
<name>A0A2I7N353_9NEIS</name>
<dbReference type="HAMAP" id="MF_01416">
    <property type="entry name" value="ATP_synth_delta_bact"/>
    <property type="match status" value="1"/>
</dbReference>
<gene>
    <name evidence="8" type="primary">atpH</name>
    <name evidence="9" type="ORF">CUN60_00725</name>
</gene>
<dbReference type="PANTHER" id="PTHR11910">
    <property type="entry name" value="ATP SYNTHASE DELTA CHAIN"/>
    <property type="match status" value="1"/>
</dbReference>
<dbReference type="NCBIfam" id="TIGR01145">
    <property type="entry name" value="ATP_synt_delta"/>
    <property type="match status" value="1"/>
</dbReference>
<evidence type="ECO:0000256" key="7">
    <source>
        <dbReference type="ARBA" id="ARBA00023310"/>
    </source>
</evidence>
<keyword evidence="6 8" id="KW-0139">CF(1)</keyword>
<dbReference type="RefSeq" id="WP_102950184.1">
    <property type="nucleotide sequence ID" value="NZ_CP024847.1"/>
</dbReference>
<dbReference type="InterPro" id="IPR000711">
    <property type="entry name" value="ATPase_OSCP/dsu"/>
</dbReference>
<dbReference type="InterPro" id="IPR026015">
    <property type="entry name" value="ATP_synth_OSCP/delta_N_sf"/>
</dbReference>
<dbReference type="GO" id="GO:0045259">
    <property type="term" value="C:proton-transporting ATP synthase complex"/>
    <property type="evidence" value="ECO:0007669"/>
    <property type="project" value="UniProtKB-KW"/>
</dbReference>
<dbReference type="AlphaFoldDB" id="A0A2I7N353"/>
<keyword evidence="8" id="KW-1003">Cell membrane</keyword>
<comment type="similarity">
    <text evidence="8">Belongs to the ATPase delta chain family.</text>
</comment>
<evidence type="ECO:0000256" key="2">
    <source>
        <dbReference type="ARBA" id="ARBA00022448"/>
    </source>
</evidence>
<reference evidence="10" key="1">
    <citation type="submission" date="2017-11" db="EMBL/GenBank/DDBJ databases">
        <authorList>
            <person name="Chan K.G."/>
            <person name="Lee L.S."/>
        </authorList>
    </citation>
    <scope>NUCLEOTIDE SEQUENCE [LARGE SCALE GENOMIC DNA]</scope>
    <source>
        <strain evidence="10">DSM 100970</strain>
    </source>
</reference>
<dbReference type="GO" id="GO:0005886">
    <property type="term" value="C:plasma membrane"/>
    <property type="evidence" value="ECO:0007669"/>
    <property type="project" value="UniProtKB-SubCell"/>
</dbReference>
<organism evidence="9 10">
    <name type="scientific">Aquella oligotrophica</name>
    <dbReference type="NCBI Taxonomy" id="2067065"/>
    <lineage>
        <taxon>Bacteria</taxon>
        <taxon>Pseudomonadati</taxon>
        <taxon>Pseudomonadota</taxon>
        <taxon>Betaproteobacteria</taxon>
        <taxon>Neisseriales</taxon>
        <taxon>Neisseriaceae</taxon>
        <taxon>Aquella</taxon>
    </lineage>
</organism>
<dbReference type="NCBIfam" id="NF004402">
    <property type="entry name" value="PRK05758.2-2"/>
    <property type="match status" value="1"/>
</dbReference>
<evidence type="ECO:0000256" key="3">
    <source>
        <dbReference type="ARBA" id="ARBA00022781"/>
    </source>
</evidence>
<dbReference type="EMBL" id="CP024847">
    <property type="protein sequence ID" value="AUR50884.1"/>
    <property type="molecule type" value="Genomic_DNA"/>
</dbReference>
<dbReference type="OrthoDB" id="9816221at2"/>
<evidence type="ECO:0000313" key="9">
    <source>
        <dbReference type="EMBL" id="AUR50884.1"/>
    </source>
</evidence>
<dbReference type="Gene3D" id="1.10.520.20">
    <property type="entry name" value="N-terminal domain of the delta subunit of the F1F0-ATP synthase"/>
    <property type="match status" value="1"/>
</dbReference>
<comment type="subcellular location">
    <subcellularLocation>
        <location evidence="8">Cell membrane</location>
        <topology evidence="8">Peripheral membrane protein</topology>
    </subcellularLocation>
    <subcellularLocation>
        <location evidence="1">Membrane</location>
    </subcellularLocation>
</comment>
<dbReference type="SUPFAM" id="SSF47928">
    <property type="entry name" value="N-terminal domain of the delta subunit of the F1F0-ATP synthase"/>
    <property type="match status" value="1"/>
</dbReference>